<evidence type="ECO:0000313" key="2">
    <source>
        <dbReference type="EMBL" id="PIV45176.1"/>
    </source>
</evidence>
<accession>A0A2M7D9Q2</accession>
<dbReference type="AlphaFoldDB" id="A0A2M7D9Q2"/>
<name>A0A2M7D9Q2_9BACT</name>
<keyword evidence="1" id="KW-1133">Transmembrane helix</keyword>
<proteinExistence type="predicted"/>
<feature type="non-terminal residue" evidence="2">
    <location>
        <position position="78"/>
    </location>
</feature>
<reference evidence="3" key="1">
    <citation type="submission" date="2017-09" db="EMBL/GenBank/DDBJ databases">
        <title>Depth-based differentiation of microbial function through sediment-hosted aquifers and enrichment of novel symbionts in the deep terrestrial subsurface.</title>
        <authorList>
            <person name="Probst A.J."/>
            <person name="Ladd B."/>
            <person name="Jarett J.K."/>
            <person name="Geller-Mcgrath D.E."/>
            <person name="Sieber C.M.K."/>
            <person name="Emerson J.B."/>
            <person name="Anantharaman K."/>
            <person name="Thomas B.C."/>
            <person name="Malmstrom R."/>
            <person name="Stieglmeier M."/>
            <person name="Klingl A."/>
            <person name="Woyke T."/>
            <person name="Ryan C.M."/>
            <person name="Banfield J.F."/>
        </authorList>
    </citation>
    <scope>NUCLEOTIDE SEQUENCE [LARGE SCALE GENOMIC DNA]</scope>
</reference>
<evidence type="ECO:0000313" key="3">
    <source>
        <dbReference type="Proteomes" id="UP000230864"/>
    </source>
</evidence>
<feature type="transmembrane region" description="Helical" evidence="1">
    <location>
        <begin position="36"/>
        <end position="54"/>
    </location>
</feature>
<sequence>MFFGSSSIDLQIIILLLGISVIASLVVFAVAKRKFLAVPIFSILVNAIFFLAVLTGSEIFRAYRIIWFGYFSFFIWPL</sequence>
<comment type="caution">
    <text evidence="2">The sequence shown here is derived from an EMBL/GenBank/DDBJ whole genome shotgun (WGS) entry which is preliminary data.</text>
</comment>
<organism evidence="2 3">
    <name type="scientific">Candidatus Nealsonbacteria bacterium CG02_land_8_20_14_3_00_37_10</name>
    <dbReference type="NCBI Taxonomy" id="1974699"/>
    <lineage>
        <taxon>Bacteria</taxon>
        <taxon>Candidatus Nealsoniibacteriota</taxon>
    </lineage>
</organism>
<protein>
    <recommendedName>
        <fullName evidence="4">Histidine kinase N-terminal 7TM region domain-containing protein</fullName>
    </recommendedName>
</protein>
<evidence type="ECO:0008006" key="4">
    <source>
        <dbReference type="Google" id="ProtNLM"/>
    </source>
</evidence>
<keyword evidence="1" id="KW-0472">Membrane</keyword>
<evidence type="ECO:0000256" key="1">
    <source>
        <dbReference type="SAM" id="Phobius"/>
    </source>
</evidence>
<feature type="transmembrane region" description="Helical" evidence="1">
    <location>
        <begin position="12"/>
        <end position="30"/>
    </location>
</feature>
<dbReference type="Proteomes" id="UP000230864">
    <property type="component" value="Unassembled WGS sequence"/>
</dbReference>
<gene>
    <name evidence="2" type="ORF">COS25_01220</name>
</gene>
<dbReference type="EMBL" id="PETZ01000022">
    <property type="protein sequence ID" value="PIV45176.1"/>
    <property type="molecule type" value="Genomic_DNA"/>
</dbReference>
<keyword evidence="1" id="KW-0812">Transmembrane</keyword>